<name>A0ABR4QCI2_9CEST</name>
<accession>A0ABR4QCI2</accession>
<protein>
    <submittedName>
        <fullName evidence="1">Uncharacterized protein</fullName>
    </submittedName>
</protein>
<evidence type="ECO:0000313" key="2">
    <source>
        <dbReference type="Proteomes" id="UP001651158"/>
    </source>
</evidence>
<sequence length="139" mass="15318">MTQPKKSRKLPGRPELKRSILKCHAVTNNQSGLSPQCNVYPVTDSSCENIHDKGQFGDFPRQTGQMAIGKELTAVMPTWMALLADASSKEAQRSRCSFEEDGGVCVVTAAMGMRFQDWEEETIDHKLVLTVLSMLQSAG</sequence>
<keyword evidence="2" id="KW-1185">Reference proteome</keyword>
<organism evidence="1 2">
    <name type="scientific">Taenia crassiceps</name>
    <dbReference type="NCBI Taxonomy" id="6207"/>
    <lineage>
        <taxon>Eukaryota</taxon>
        <taxon>Metazoa</taxon>
        <taxon>Spiralia</taxon>
        <taxon>Lophotrochozoa</taxon>
        <taxon>Platyhelminthes</taxon>
        <taxon>Cestoda</taxon>
        <taxon>Eucestoda</taxon>
        <taxon>Cyclophyllidea</taxon>
        <taxon>Taeniidae</taxon>
        <taxon>Taenia</taxon>
    </lineage>
</organism>
<gene>
    <name evidence="1" type="ORF">TcWFU_000750</name>
</gene>
<comment type="caution">
    <text evidence="1">The sequence shown here is derived from an EMBL/GenBank/DDBJ whole genome shotgun (WGS) entry which is preliminary data.</text>
</comment>
<evidence type="ECO:0000313" key="1">
    <source>
        <dbReference type="EMBL" id="KAL5107280.1"/>
    </source>
</evidence>
<dbReference type="EMBL" id="JAKROA010000004">
    <property type="protein sequence ID" value="KAL5107280.1"/>
    <property type="molecule type" value="Genomic_DNA"/>
</dbReference>
<dbReference type="Proteomes" id="UP001651158">
    <property type="component" value="Unassembled WGS sequence"/>
</dbReference>
<reference evidence="1 2" key="1">
    <citation type="journal article" date="2022" name="Front. Cell. Infect. Microbiol.">
        <title>The Genomes of Two Strains of Taenia crassiceps the Animal Model for the Study of Human Cysticercosis.</title>
        <authorList>
            <person name="Bobes R.J."/>
            <person name="Estrada K."/>
            <person name="Rios-Valencia D.G."/>
            <person name="Calderon-Gallegos A."/>
            <person name="de la Torre P."/>
            <person name="Carrero J.C."/>
            <person name="Sanchez-Flores A."/>
            <person name="Laclette J.P."/>
        </authorList>
    </citation>
    <scope>NUCLEOTIDE SEQUENCE [LARGE SCALE GENOMIC DNA]</scope>
    <source>
        <strain evidence="1">WFUcys</strain>
    </source>
</reference>
<proteinExistence type="predicted"/>